<comment type="cofactor">
    <cofactor evidence="1 4">
        <name>thiamine diphosphate</name>
        <dbReference type="ChEBI" id="CHEBI:58937"/>
    </cofactor>
</comment>
<keyword evidence="2 4" id="KW-0560">Oxidoreductase</keyword>
<dbReference type="EC" id="1.2.4.4" evidence="4"/>
<dbReference type="GO" id="GO:0003863">
    <property type="term" value="F:branched-chain 2-oxo acid dehydrogenase activity"/>
    <property type="evidence" value="ECO:0007669"/>
    <property type="project" value="UniProtKB-EC"/>
</dbReference>
<evidence type="ECO:0000259" key="5">
    <source>
        <dbReference type="Pfam" id="PF00676"/>
    </source>
</evidence>
<name>A0A511RGF0_9DEIN</name>
<dbReference type="Pfam" id="PF00676">
    <property type="entry name" value="E1_dh"/>
    <property type="match status" value="1"/>
</dbReference>
<dbReference type="InterPro" id="IPR050771">
    <property type="entry name" value="Alpha-ketoacid_DH_E1_comp"/>
</dbReference>
<protein>
    <recommendedName>
        <fullName evidence="4">2-oxoisovalerate dehydrogenase subunit alpha</fullName>
        <ecNumber evidence="4">1.2.4.4</ecNumber>
    </recommendedName>
    <alternativeName>
        <fullName evidence="4">Branched-chain alpha-keto acid dehydrogenase E1 component alpha chain</fullName>
    </alternativeName>
</protein>
<dbReference type="OrthoDB" id="9766715at2"/>
<organism evidence="6 7">
    <name type="scientific">Oceanithermus desulfurans NBRC 100063</name>
    <dbReference type="NCBI Taxonomy" id="1227550"/>
    <lineage>
        <taxon>Bacteria</taxon>
        <taxon>Thermotogati</taxon>
        <taxon>Deinococcota</taxon>
        <taxon>Deinococci</taxon>
        <taxon>Thermales</taxon>
        <taxon>Thermaceae</taxon>
        <taxon>Oceanithermus</taxon>
    </lineage>
</organism>
<keyword evidence="3 4" id="KW-0786">Thiamine pyrophosphate</keyword>
<dbReference type="InterPro" id="IPR029061">
    <property type="entry name" value="THDP-binding"/>
</dbReference>
<comment type="catalytic activity">
    <reaction evidence="4">
        <text>N(6)-[(R)-lipoyl]-L-lysyl-[protein] + 3-methyl-2-oxobutanoate + H(+) = N(6)-[(R)-S(8)-2-methylpropanoyldihydrolipoyl]-L-lysyl-[protein] + CO2</text>
        <dbReference type="Rhea" id="RHEA:13457"/>
        <dbReference type="Rhea" id="RHEA-COMP:10474"/>
        <dbReference type="Rhea" id="RHEA-COMP:10497"/>
        <dbReference type="ChEBI" id="CHEBI:11851"/>
        <dbReference type="ChEBI" id="CHEBI:15378"/>
        <dbReference type="ChEBI" id="CHEBI:16526"/>
        <dbReference type="ChEBI" id="CHEBI:83099"/>
        <dbReference type="ChEBI" id="CHEBI:83142"/>
        <dbReference type="EC" id="1.2.4.4"/>
    </reaction>
</comment>
<dbReference type="SUPFAM" id="SSF52518">
    <property type="entry name" value="Thiamin diphosphate-binding fold (THDP-binding)"/>
    <property type="match status" value="1"/>
</dbReference>
<sequence>MIKDTQRFEPFTRDPIALVNEHGEWVGPFDLDLDEEQLRALYRDMVAARLLDERLLLLQRSGKTSFAMEAAGHEGIQIAIAHTVKRGFDWLFPYYRDHGMLLALGVPAVEIFGETLATRADPAKGRQMPNHPGSKPLNAFTVASPIASHIPPATGAAISAKIQNTGQVVVTTFGDGATSEGDWHAGVNFASAQGAPVVFVVENNRYAISVDLQKQTGSENLAVKAKAYGMPGYYLDGMDVLASYYVMQEVIERTRAGAGPALVEAVVYRYGPHSSADDDRLYRPKEEVEHWKQRDPLERFRRFLERQELWTPEWEAELREAAEAELARALEEAEAAGPVPEAWMFDDVYAEPLWPQIEQRRLLEEELGA</sequence>
<reference evidence="6 7" key="1">
    <citation type="submission" date="2019-07" db="EMBL/GenBank/DDBJ databases">
        <title>Whole genome shotgun sequence of Oceanithermus desulfurans NBRC 100063.</title>
        <authorList>
            <person name="Hosoyama A."/>
            <person name="Uohara A."/>
            <person name="Ohji S."/>
            <person name="Ichikawa N."/>
        </authorList>
    </citation>
    <scope>NUCLEOTIDE SEQUENCE [LARGE SCALE GENOMIC DNA]</scope>
    <source>
        <strain evidence="6 7">NBRC 100063</strain>
    </source>
</reference>
<accession>A0A511RGF0</accession>
<dbReference type="PANTHER" id="PTHR43380:SF1">
    <property type="entry name" value="2-OXOISOVALERATE DEHYDROGENASE SUBUNIT ALPHA, MITOCHONDRIAL"/>
    <property type="match status" value="1"/>
</dbReference>
<comment type="function">
    <text evidence="4">The branched-chain alpha-keto dehydrogenase complex catalyzes the overall conversion of alpha-keto acids to acyl-CoA and CO(2). It contains multiple copies of three enzymatic components: branched-chain alpha-keto acid decarboxylase (E1), lipoamide acyltransferase (E2) and lipoamide dehydrogenase (E3).</text>
</comment>
<dbReference type="PANTHER" id="PTHR43380">
    <property type="entry name" value="2-OXOISOVALERATE DEHYDROGENASE SUBUNIT ALPHA, MITOCHONDRIAL"/>
    <property type="match status" value="1"/>
</dbReference>
<dbReference type="InterPro" id="IPR001017">
    <property type="entry name" value="DH_E1"/>
</dbReference>
<evidence type="ECO:0000256" key="3">
    <source>
        <dbReference type="ARBA" id="ARBA00023052"/>
    </source>
</evidence>
<evidence type="ECO:0000256" key="2">
    <source>
        <dbReference type="ARBA" id="ARBA00023002"/>
    </source>
</evidence>
<proteinExistence type="inferred from homology"/>
<evidence type="ECO:0000313" key="7">
    <source>
        <dbReference type="Proteomes" id="UP000321827"/>
    </source>
</evidence>
<feature type="domain" description="Dehydrogenase E1 component" evidence="5">
    <location>
        <begin position="43"/>
        <end position="337"/>
    </location>
</feature>
<dbReference type="Gene3D" id="3.40.50.970">
    <property type="match status" value="1"/>
</dbReference>
<evidence type="ECO:0000313" key="6">
    <source>
        <dbReference type="EMBL" id="GEM88719.1"/>
    </source>
</evidence>
<comment type="similarity">
    <text evidence="4">Belongs to the BCKDHA family.</text>
</comment>
<evidence type="ECO:0000256" key="4">
    <source>
        <dbReference type="RuleBase" id="RU365014"/>
    </source>
</evidence>
<dbReference type="GO" id="GO:0009083">
    <property type="term" value="P:branched-chain amino acid catabolic process"/>
    <property type="evidence" value="ECO:0007669"/>
    <property type="project" value="TreeGrafter"/>
</dbReference>
<dbReference type="EMBL" id="BJXN01000001">
    <property type="protein sequence ID" value="GEM88719.1"/>
    <property type="molecule type" value="Genomic_DNA"/>
</dbReference>
<comment type="caution">
    <text evidence="6">The sequence shown here is derived from an EMBL/GenBank/DDBJ whole genome shotgun (WGS) entry which is preliminary data.</text>
</comment>
<gene>
    <name evidence="6" type="ORF">ODE01S_01530</name>
</gene>
<dbReference type="RefSeq" id="WP_147144848.1">
    <property type="nucleotide sequence ID" value="NZ_BJXN01000001.1"/>
</dbReference>
<dbReference type="AlphaFoldDB" id="A0A511RGF0"/>
<evidence type="ECO:0000256" key="1">
    <source>
        <dbReference type="ARBA" id="ARBA00001964"/>
    </source>
</evidence>
<dbReference type="Proteomes" id="UP000321827">
    <property type="component" value="Unassembled WGS sequence"/>
</dbReference>
<dbReference type="CDD" id="cd02000">
    <property type="entry name" value="TPP_E1_PDC_ADC_BCADC"/>
    <property type="match status" value="1"/>
</dbReference>